<dbReference type="Proteomes" id="UP001283361">
    <property type="component" value="Unassembled WGS sequence"/>
</dbReference>
<comment type="caution">
    <text evidence="2">The sequence shown here is derived from an EMBL/GenBank/DDBJ whole genome shotgun (WGS) entry which is preliminary data.</text>
</comment>
<accession>A0AAE1E0C9</accession>
<sequence>MKSVTVIVKSWITHVTLNLLLSRLMVTCVALMLLRSHRLSRTSCHVFCHSRGAESVSVAFWVTHVASARLLPCKDHVNLLSEFGTTILAIMM</sequence>
<name>A0AAE1E0C9_9GAST</name>
<keyword evidence="1" id="KW-0472">Membrane</keyword>
<feature type="transmembrane region" description="Helical" evidence="1">
    <location>
        <begin position="12"/>
        <end position="34"/>
    </location>
</feature>
<keyword evidence="3" id="KW-1185">Reference proteome</keyword>
<protein>
    <submittedName>
        <fullName evidence="2">Uncharacterized protein</fullName>
    </submittedName>
</protein>
<dbReference type="AlphaFoldDB" id="A0AAE1E0C9"/>
<proteinExistence type="predicted"/>
<evidence type="ECO:0000256" key="1">
    <source>
        <dbReference type="SAM" id="Phobius"/>
    </source>
</evidence>
<keyword evidence="1" id="KW-0812">Transmembrane</keyword>
<organism evidence="2 3">
    <name type="scientific">Elysia crispata</name>
    <name type="common">lettuce slug</name>
    <dbReference type="NCBI Taxonomy" id="231223"/>
    <lineage>
        <taxon>Eukaryota</taxon>
        <taxon>Metazoa</taxon>
        <taxon>Spiralia</taxon>
        <taxon>Lophotrochozoa</taxon>
        <taxon>Mollusca</taxon>
        <taxon>Gastropoda</taxon>
        <taxon>Heterobranchia</taxon>
        <taxon>Euthyneura</taxon>
        <taxon>Panpulmonata</taxon>
        <taxon>Sacoglossa</taxon>
        <taxon>Placobranchoidea</taxon>
        <taxon>Plakobranchidae</taxon>
        <taxon>Elysia</taxon>
    </lineage>
</organism>
<evidence type="ECO:0000313" key="3">
    <source>
        <dbReference type="Proteomes" id="UP001283361"/>
    </source>
</evidence>
<dbReference type="EMBL" id="JAWDGP010001711">
    <property type="protein sequence ID" value="KAK3788925.1"/>
    <property type="molecule type" value="Genomic_DNA"/>
</dbReference>
<reference evidence="2" key="1">
    <citation type="journal article" date="2023" name="G3 (Bethesda)">
        <title>A reference genome for the long-term kleptoplast-retaining sea slug Elysia crispata morphotype clarki.</title>
        <authorList>
            <person name="Eastman K.E."/>
            <person name="Pendleton A.L."/>
            <person name="Shaikh M.A."/>
            <person name="Suttiyut T."/>
            <person name="Ogas R."/>
            <person name="Tomko P."/>
            <person name="Gavelis G."/>
            <person name="Widhalm J.R."/>
            <person name="Wisecaver J.H."/>
        </authorList>
    </citation>
    <scope>NUCLEOTIDE SEQUENCE</scope>
    <source>
        <strain evidence="2">ECLA1</strain>
    </source>
</reference>
<keyword evidence="1" id="KW-1133">Transmembrane helix</keyword>
<gene>
    <name evidence="2" type="ORF">RRG08_010174</name>
</gene>
<evidence type="ECO:0000313" key="2">
    <source>
        <dbReference type="EMBL" id="KAK3788925.1"/>
    </source>
</evidence>